<dbReference type="PANTHER" id="PTHR43190:SF3">
    <property type="entry name" value="N-ACETYL-D-GLUCOSAMINE KINASE"/>
    <property type="match status" value="1"/>
</dbReference>
<dbReference type="EMBL" id="MAAF01000054">
    <property type="protein sequence ID" value="OUR81032.1"/>
    <property type="molecule type" value="Genomic_DNA"/>
</dbReference>
<dbReference type="Proteomes" id="UP000243053">
    <property type="component" value="Unassembled WGS sequence"/>
</dbReference>
<protein>
    <recommendedName>
        <fullName evidence="1">ATPase BadF/BadG/BcrA/BcrD type domain-containing protein</fullName>
    </recommendedName>
</protein>
<sequence length="302" mass="31923">MLANKNTLFMGIDGGGTKCRVRIESGTGQLLGTGLGGTANPSQGLIKVASSITTATEMALKEANLSPSCMENIVVGAGLAGLHLSQYHQLMLSWQHPFKALFLTDDLQAALLGAHQGNEGAVVIVGTGFSAMSLVNGEKSAIGGYGFLMADHCSGSWIGHQAVQAALLDIDNLAEKTLLTAMLEDKFYGNVKDNGCELANALVGATPKDYGEIAPLVFLAAEKQDSVALKILHQSREFIARVIDLLAKTNPARISLVGGIGEQLKPSFNRDFLNKLSQPKQSPEQGAIHFAKAQYQIGNNAF</sequence>
<reference evidence="3" key="1">
    <citation type="journal article" date="2017" name="Proc. Natl. Acad. Sci. U.S.A.">
        <title>Simulation of Deepwater Horizon oil plume reveals substrate specialization within a complex community of hydrocarbon degraders.</title>
        <authorList>
            <person name="Hu P."/>
            <person name="Dubinsky E.A."/>
            <person name="Probst A.J."/>
            <person name="Wang J."/>
            <person name="Sieber C.M.K."/>
            <person name="Tom L.M."/>
            <person name="Gardinali P."/>
            <person name="Banfield J.F."/>
            <person name="Atlas R.M."/>
            <person name="Andersen G.L."/>
        </authorList>
    </citation>
    <scope>NUCLEOTIDE SEQUENCE [LARGE SCALE GENOMIC DNA]</scope>
</reference>
<dbReference type="Gene3D" id="3.30.420.40">
    <property type="match status" value="2"/>
</dbReference>
<dbReference type="AlphaFoldDB" id="A0A1Y5EE66"/>
<accession>A0A1Y5EE66</accession>
<organism evidence="2 3">
    <name type="scientific">Colwellia psychrerythraea</name>
    <name type="common">Vibrio psychroerythus</name>
    <dbReference type="NCBI Taxonomy" id="28229"/>
    <lineage>
        <taxon>Bacteria</taxon>
        <taxon>Pseudomonadati</taxon>
        <taxon>Pseudomonadota</taxon>
        <taxon>Gammaproteobacteria</taxon>
        <taxon>Alteromonadales</taxon>
        <taxon>Colwelliaceae</taxon>
        <taxon>Colwellia</taxon>
    </lineage>
</organism>
<feature type="domain" description="ATPase BadF/BadG/BcrA/BcrD type" evidence="1">
    <location>
        <begin position="11"/>
        <end position="287"/>
    </location>
</feature>
<evidence type="ECO:0000313" key="2">
    <source>
        <dbReference type="EMBL" id="OUR81032.1"/>
    </source>
</evidence>
<dbReference type="InterPro" id="IPR043129">
    <property type="entry name" value="ATPase_NBD"/>
</dbReference>
<gene>
    <name evidence="2" type="ORF">A9Q75_08505</name>
</gene>
<dbReference type="Pfam" id="PF01869">
    <property type="entry name" value="BcrAD_BadFG"/>
    <property type="match status" value="1"/>
</dbReference>
<dbReference type="CDD" id="cd24082">
    <property type="entry name" value="ASKHA_NBD_GspK-like"/>
    <property type="match status" value="1"/>
</dbReference>
<evidence type="ECO:0000259" key="1">
    <source>
        <dbReference type="Pfam" id="PF01869"/>
    </source>
</evidence>
<evidence type="ECO:0000313" key="3">
    <source>
        <dbReference type="Proteomes" id="UP000243053"/>
    </source>
</evidence>
<name>A0A1Y5EE66_COLPS</name>
<dbReference type="SUPFAM" id="SSF53067">
    <property type="entry name" value="Actin-like ATPase domain"/>
    <property type="match status" value="2"/>
</dbReference>
<comment type="caution">
    <text evidence="2">The sequence shown here is derived from an EMBL/GenBank/DDBJ whole genome shotgun (WGS) entry which is preliminary data.</text>
</comment>
<dbReference type="InterPro" id="IPR052519">
    <property type="entry name" value="Euk-type_GlcNAc_Kinase"/>
</dbReference>
<proteinExistence type="predicted"/>
<dbReference type="PANTHER" id="PTHR43190">
    <property type="entry name" value="N-ACETYL-D-GLUCOSAMINE KINASE"/>
    <property type="match status" value="1"/>
</dbReference>
<dbReference type="InterPro" id="IPR002731">
    <property type="entry name" value="ATPase_BadF"/>
</dbReference>